<dbReference type="PROSITE" id="PS00843">
    <property type="entry name" value="DALA_DALA_LIGASE_1"/>
    <property type="match status" value="1"/>
</dbReference>
<keyword evidence="4 8" id="KW-0067">ATP-binding</keyword>
<dbReference type="GO" id="GO:0009252">
    <property type="term" value="P:peptidoglycan biosynthetic process"/>
    <property type="evidence" value="ECO:0007669"/>
    <property type="project" value="UniProtKB-KW"/>
</dbReference>
<accession>A0A1F6WXC5</accession>
<evidence type="ECO:0000259" key="9">
    <source>
        <dbReference type="PROSITE" id="PS50975"/>
    </source>
</evidence>
<comment type="caution">
    <text evidence="10">The sequence shown here is derived from an EMBL/GenBank/DDBJ whole genome shotgun (WGS) entry which is preliminary data.</text>
</comment>
<evidence type="ECO:0000256" key="4">
    <source>
        <dbReference type="ARBA" id="ARBA00022840"/>
    </source>
</evidence>
<keyword evidence="2" id="KW-0436">Ligase</keyword>
<dbReference type="SUPFAM" id="SSF56059">
    <property type="entry name" value="Glutathione synthetase ATP-binding domain-like"/>
    <property type="match status" value="2"/>
</dbReference>
<dbReference type="InterPro" id="IPR013815">
    <property type="entry name" value="ATP_grasp_subdomain_1"/>
</dbReference>
<dbReference type="AlphaFoldDB" id="A0A1F6WXC5"/>
<dbReference type="GO" id="GO:0071555">
    <property type="term" value="P:cell wall organization"/>
    <property type="evidence" value="ECO:0007669"/>
    <property type="project" value="UniProtKB-KW"/>
</dbReference>
<evidence type="ECO:0000256" key="7">
    <source>
        <dbReference type="ARBA" id="ARBA00023316"/>
    </source>
</evidence>
<comment type="similarity">
    <text evidence="1">Belongs to the D-alanine--D-alanine ligase family.</text>
</comment>
<dbReference type="PROSITE" id="PS00844">
    <property type="entry name" value="DALA_DALA_LIGASE_2"/>
    <property type="match status" value="1"/>
</dbReference>
<dbReference type="STRING" id="1801774.A3A05_00390"/>
<reference evidence="10 11" key="1">
    <citation type="journal article" date="2016" name="Nat. Commun.">
        <title>Thousands of microbial genomes shed light on interconnected biogeochemical processes in an aquifer system.</title>
        <authorList>
            <person name="Anantharaman K."/>
            <person name="Brown C.T."/>
            <person name="Hug L.A."/>
            <person name="Sharon I."/>
            <person name="Castelle C.J."/>
            <person name="Probst A.J."/>
            <person name="Thomas B.C."/>
            <person name="Singh A."/>
            <person name="Wilkins M.J."/>
            <person name="Karaoz U."/>
            <person name="Brodie E.L."/>
            <person name="Williams K.H."/>
            <person name="Hubbard S.S."/>
            <person name="Banfield J.F."/>
        </authorList>
    </citation>
    <scope>NUCLEOTIDE SEQUENCE [LARGE SCALE GENOMIC DNA]</scope>
</reference>
<proteinExistence type="inferred from homology"/>
<keyword evidence="3 8" id="KW-0547">Nucleotide-binding</keyword>
<dbReference type="InterPro" id="IPR011095">
    <property type="entry name" value="Dala_Dala_lig_C"/>
</dbReference>
<evidence type="ECO:0000313" key="10">
    <source>
        <dbReference type="EMBL" id="OGI86536.1"/>
    </source>
</evidence>
<dbReference type="InterPro" id="IPR000291">
    <property type="entry name" value="D-Ala_lig_Van_CS"/>
</dbReference>
<gene>
    <name evidence="10" type="ORF">A3A05_00390</name>
</gene>
<evidence type="ECO:0000256" key="1">
    <source>
        <dbReference type="ARBA" id="ARBA00010871"/>
    </source>
</evidence>
<feature type="domain" description="ATP-grasp" evidence="9">
    <location>
        <begin position="565"/>
        <end position="808"/>
    </location>
</feature>
<organism evidence="10 11">
    <name type="scientific">Candidatus Nomurabacteria bacterium RIFCSPLOWO2_01_FULL_41_12</name>
    <dbReference type="NCBI Taxonomy" id="1801774"/>
    <lineage>
        <taxon>Bacteria</taxon>
        <taxon>Candidatus Nomuraibacteriota</taxon>
    </lineage>
</organism>
<keyword evidence="5" id="KW-0133">Cell shape</keyword>
<dbReference type="Pfam" id="PF07478">
    <property type="entry name" value="Dala_Dala_lig_C"/>
    <property type="match status" value="2"/>
</dbReference>
<dbReference type="Proteomes" id="UP000176187">
    <property type="component" value="Unassembled WGS sequence"/>
</dbReference>
<sequence>MNRKQFLQKTKKNTVKIAVLCGGPSLERGISLNSARSILDHLGSQGVEIIPIYFNEQKKPYKISNAQLYSNTPSDFDFKLGKTSKELSISSLVHILKNVDIVFPCIHGSFGEDGEIQSLLEKCDIPFIGSSSNSCKMAFDKYKANEYIRSLGFFAPNSIVIKITNTKKEIKKKVKQFWQSEKITRAVVKPASGGSSIGVFSVENTDDAIKSINHLFSKRMDTRIVVEPFAKGQEFTVIILQNRFNMPVAIIPTEMEMDYDKHQFFDFRKKYLPTRQVTYHCPPRFSNEIIEKIQIEAEQLFSVFGMTDFARFDGFLMPDGNIWFCDFNPISGMEQNSFLFQQASRIGFSHQDLFRFILNNACLRRHIPISIENKLIAKVRKPVAVLFGGETAEKQVSLMSGTNVWLKLRGSETYKPYPYLLGKNDIVWELPYSYILNHTVEEIIENAANAPRDIDRLFFLIEKVKIRLFLHPSDITEDFFLPKKYHLNQILKKHPFIFLALHGGAGEDGRIQKILEEKKIKFNGPGSVSSKLCMDKWLTNETIQNAHIPGVSVPPHILLKIKDIPQIINNKFADIYWDMLLKNLKNNFQTKTVIAKPKGDGCSAGVVRLFNQKDLVTYISLIKNRVLVAKSHTFTNQTNSIDMPEGEIPDIIFESFIETDKLKVHGGKITHIPRSGYVEMTVGVLEEKGHIRAFSPSITVAETAILSVEEKFQGGTGVNITPPPKEIVSNKNLNKIKSLVEKVAKCVGIHSYARIDIFAHVKTGNIIVIEVNTLPGLTPSTVLYHQALAENPPIYSLQLLEKIIKNAKY</sequence>
<dbReference type="PROSITE" id="PS50975">
    <property type="entry name" value="ATP_GRASP"/>
    <property type="match status" value="2"/>
</dbReference>
<dbReference type="Gene3D" id="3.30.470.20">
    <property type="entry name" value="ATP-grasp fold, B domain"/>
    <property type="match status" value="2"/>
</dbReference>
<dbReference type="GO" id="GO:0008360">
    <property type="term" value="P:regulation of cell shape"/>
    <property type="evidence" value="ECO:0007669"/>
    <property type="project" value="UniProtKB-KW"/>
</dbReference>
<evidence type="ECO:0000256" key="6">
    <source>
        <dbReference type="ARBA" id="ARBA00022984"/>
    </source>
</evidence>
<dbReference type="GO" id="GO:0005524">
    <property type="term" value="F:ATP binding"/>
    <property type="evidence" value="ECO:0007669"/>
    <property type="project" value="UniProtKB-UniRule"/>
</dbReference>
<evidence type="ECO:0000256" key="5">
    <source>
        <dbReference type="ARBA" id="ARBA00022960"/>
    </source>
</evidence>
<dbReference type="InterPro" id="IPR016185">
    <property type="entry name" value="PreATP-grasp_dom_sf"/>
</dbReference>
<dbReference type="InterPro" id="IPR011761">
    <property type="entry name" value="ATP-grasp"/>
</dbReference>
<feature type="domain" description="ATP-grasp" evidence="9">
    <location>
        <begin position="145"/>
        <end position="359"/>
    </location>
</feature>
<dbReference type="PANTHER" id="PTHR23132:SF0">
    <property type="entry name" value="D-ALANINE-D-ALANINE LIGASE FAMILY"/>
    <property type="match status" value="1"/>
</dbReference>
<dbReference type="Gene3D" id="3.40.50.20">
    <property type="match status" value="2"/>
</dbReference>
<keyword evidence="7" id="KW-0961">Cell wall biogenesis/degradation</keyword>
<dbReference type="Pfam" id="PF01820">
    <property type="entry name" value="Dala_Dala_lig_N"/>
    <property type="match status" value="2"/>
</dbReference>
<dbReference type="PANTHER" id="PTHR23132">
    <property type="entry name" value="D-ALANINE--D-ALANINE LIGASE"/>
    <property type="match status" value="1"/>
</dbReference>
<keyword evidence="6" id="KW-0573">Peptidoglycan synthesis</keyword>
<dbReference type="EMBL" id="MFUY01000003">
    <property type="protein sequence ID" value="OGI86536.1"/>
    <property type="molecule type" value="Genomic_DNA"/>
</dbReference>
<evidence type="ECO:0000256" key="8">
    <source>
        <dbReference type="PROSITE-ProRule" id="PRU00409"/>
    </source>
</evidence>
<evidence type="ECO:0000256" key="3">
    <source>
        <dbReference type="ARBA" id="ARBA00022741"/>
    </source>
</evidence>
<dbReference type="GO" id="GO:0046872">
    <property type="term" value="F:metal ion binding"/>
    <property type="evidence" value="ECO:0007669"/>
    <property type="project" value="InterPro"/>
</dbReference>
<evidence type="ECO:0000313" key="11">
    <source>
        <dbReference type="Proteomes" id="UP000176187"/>
    </source>
</evidence>
<dbReference type="GO" id="GO:0008716">
    <property type="term" value="F:D-alanine-D-alanine ligase activity"/>
    <property type="evidence" value="ECO:0007669"/>
    <property type="project" value="InterPro"/>
</dbReference>
<dbReference type="InterPro" id="IPR011127">
    <property type="entry name" value="Dala_Dala_lig_N"/>
</dbReference>
<name>A0A1F6WXC5_9BACT</name>
<dbReference type="SUPFAM" id="SSF52440">
    <property type="entry name" value="PreATP-grasp domain"/>
    <property type="match status" value="2"/>
</dbReference>
<evidence type="ECO:0000256" key="2">
    <source>
        <dbReference type="ARBA" id="ARBA00022598"/>
    </source>
</evidence>
<dbReference type="Gene3D" id="3.30.1490.20">
    <property type="entry name" value="ATP-grasp fold, A domain"/>
    <property type="match status" value="1"/>
</dbReference>
<protein>
    <recommendedName>
        <fullName evidence="9">ATP-grasp domain-containing protein</fullName>
    </recommendedName>
</protein>